<dbReference type="AlphaFoldDB" id="A0A2P6PNG7"/>
<reference evidence="2 3" key="1">
    <citation type="journal article" date="2018" name="Nat. Genet.">
        <title>The Rosa genome provides new insights in the design of modern roses.</title>
        <authorList>
            <person name="Bendahmane M."/>
        </authorList>
    </citation>
    <scope>NUCLEOTIDE SEQUENCE [LARGE SCALE GENOMIC DNA]</scope>
    <source>
        <strain evidence="3">cv. Old Blush</strain>
    </source>
</reference>
<dbReference type="Gramene" id="PRQ23452">
    <property type="protein sequence ID" value="PRQ23452"/>
    <property type="gene ID" value="RchiOBHm_Chr6g0261491"/>
</dbReference>
<keyword evidence="3" id="KW-1185">Reference proteome</keyword>
<protein>
    <submittedName>
        <fullName evidence="2">Uncharacterized protein</fullName>
    </submittedName>
</protein>
<sequence length="88" mass="10265">MLFVIICRFWTFLHRQASWVNVIAACFLVSFIFSLFSKKLAAWLPYSVASSLLQFDGETYAFGWLVLQVMQGHLFCCGEKEDRRWMAS</sequence>
<accession>A0A2P6PNG7</accession>
<keyword evidence="1" id="KW-0472">Membrane</keyword>
<comment type="caution">
    <text evidence="2">The sequence shown here is derived from an EMBL/GenBank/DDBJ whole genome shotgun (WGS) entry which is preliminary data.</text>
</comment>
<evidence type="ECO:0000313" key="3">
    <source>
        <dbReference type="Proteomes" id="UP000238479"/>
    </source>
</evidence>
<dbReference type="Proteomes" id="UP000238479">
    <property type="component" value="Chromosome 6"/>
</dbReference>
<keyword evidence="1" id="KW-0812">Transmembrane</keyword>
<proteinExistence type="predicted"/>
<organism evidence="2 3">
    <name type="scientific">Rosa chinensis</name>
    <name type="common">China rose</name>
    <dbReference type="NCBI Taxonomy" id="74649"/>
    <lineage>
        <taxon>Eukaryota</taxon>
        <taxon>Viridiplantae</taxon>
        <taxon>Streptophyta</taxon>
        <taxon>Embryophyta</taxon>
        <taxon>Tracheophyta</taxon>
        <taxon>Spermatophyta</taxon>
        <taxon>Magnoliopsida</taxon>
        <taxon>eudicotyledons</taxon>
        <taxon>Gunneridae</taxon>
        <taxon>Pentapetalae</taxon>
        <taxon>rosids</taxon>
        <taxon>fabids</taxon>
        <taxon>Rosales</taxon>
        <taxon>Rosaceae</taxon>
        <taxon>Rosoideae</taxon>
        <taxon>Rosoideae incertae sedis</taxon>
        <taxon>Rosa</taxon>
    </lineage>
</organism>
<name>A0A2P6PNG7_ROSCH</name>
<keyword evidence="1" id="KW-1133">Transmembrane helix</keyword>
<dbReference type="EMBL" id="PDCK01000044">
    <property type="protein sequence ID" value="PRQ23452.1"/>
    <property type="molecule type" value="Genomic_DNA"/>
</dbReference>
<evidence type="ECO:0000256" key="1">
    <source>
        <dbReference type="SAM" id="Phobius"/>
    </source>
</evidence>
<feature type="transmembrane region" description="Helical" evidence="1">
    <location>
        <begin position="18"/>
        <end position="36"/>
    </location>
</feature>
<gene>
    <name evidence="2" type="ORF">RchiOBHm_Chr6g0261491</name>
</gene>
<evidence type="ECO:0000313" key="2">
    <source>
        <dbReference type="EMBL" id="PRQ23452.1"/>
    </source>
</evidence>